<accession>A0A940PV62</accession>
<organism evidence="3 4">
    <name type="scientific">Leucobacter exalbidus</name>
    <dbReference type="NCBI Taxonomy" id="662960"/>
    <lineage>
        <taxon>Bacteria</taxon>
        <taxon>Bacillati</taxon>
        <taxon>Actinomycetota</taxon>
        <taxon>Actinomycetes</taxon>
        <taxon>Micrococcales</taxon>
        <taxon>Microbacteriaceae</taxon>
        <taxon>Leucobacter</taxon>
    </lineage>
</organism>
<dbReference type="Proteomes" id="UP000675163">
    <property type="component" value="Unassembled WGS sequence"/>
</dbReference>
<reference evidence="3" key="1">
    <citation type="submission" date="2021-02" db="EMBL/GenBank/DDBJ databases">
        <title>Sequencing the genomes of 1000 actinobacteria strains.</title>
        <authorList>
            <person name="Klenk H.-P."/>
        </authorList>
    </citation>
    <scope>NUCLEOTIDE SEQUENCE</scope>
    <source>
        <strain evidence="3">DSM 22850</strain>
    </source>
</reference>
<dbReference type="EMBL" id="JAFIDA010000001">
    <property type="protein sequence ID" value="MBP1325884.1"/>
    <property type="molecule type" value="Genomic_DNA"/>
</dbReference>
<evidence type="ECO:0008006" key="5">
    <source>
        <dbReference type="Google" id="ProtNLM"/>
    </source>
</evidence>
<comment type="caution">
    <text evidence="3">The sequence shown here is derived from an EMBL/GenBank/DDBJ whole genome shotgun (WGS) entry which is preliminary data.</text>
</comment>
<proteinExistence type="predicted"/>
<sequence length="351" mass="35790">MRQPLLTGLAAAAALTLIVGAPALADDAPGEGADAAAEPTVTSFSVPADLAIDIPYDVPEWGDSGSLTGSGLTYETPTYPIAPEYDGNAAHQTFAMTAVAAEGCVRTVDSFNFAYTLATYNYMDLGFDSIPISGGIATGTPLTAPLADHFAAPYTDGLTMLPLVNDQVTTTGDGHVHFETTKAHVEFETMRQDPAPQSGTMSIDYPTAVDTAAARGYISVTSPLYASWLITDASFTVTDTCAAVTPPVVEPPVVEPPVVEPPVVEPPVVEPPVVGPPVVVDPSATVPPAVTTPTAPPVQPVVAPKTIPMAKTLANTGAADDAAGAGVAALLLLGAGASAIAFARRRAQRTA</sequence>
<keyword evidence="4" id="KW-1185">Reference proteome</keyword>
<protein>
    <recommendedName>
        <fullName evidence="5">Gram-positive cocci surface proteins LPxTG domain-containing protein</fullName>
    </recommendedName>
</protein>
<keyword evidence="1" id="KW-1133">Transmembrane helix</keyword>
<feature type="transmembrane region" description="Helical" evidence="1">
    <location>
        <begin position="322"/>
        <end position="343"/>
    </location>
</feature>
<keyword evidence="1" id="KW-0812">Transmembrane</keyword>
<keyword evidence="1" id="KW-0472">Membrane</keyword>
<evidence type="ECO:0000256" key="1">
    <source>
        <dbReference type="SAM" id="Phobius"/>
    </source>
</evidence>
<name>A0A940PV62_9MICO</name>
<feature type="chain" id="PRO_5037828292" description="Gram-positive cocci surface proteins LPxTG domain-containing protein" evidence="2">
    <location>
        <begin position="26"/>
        <end position="351"/>
    </location>
</feature>
<dbReference type="AlphaFoldDB" id="A0A940PV62"/>
<evidence type="ECO:0000313" key="3">
    <source>
        <dbReference type="EMBL" id="MBP1325884.1"/>
    </source>
</evidence>
<evidence type="ECO:0000256" key="2">
    <source>
        <dbReference type="SAM" id="SignalP"/>
    </source>
</evidence>
<feature type="signal peptide" evidence="2">
    <location>
        <begin position="1"/>
        <end position="25"/>
    </location>
</feature>
<dbReference type="RefSeq" id="WP_209704877.1">
    <property type="nucleotide sequence ID" value="NZ_JAFIDA010000001.1"/>
</dbReference>
<evidence type="ECO:0000313" key="4">
    <source>
        <dbReference type="Proteomes" id="UP000675163"/>
    </source>
</evidence>
<gene>
    <name evidence="3" type="ORF">JOF28_001116</name>
</gene>
<keyword evidence="2" id="KW-0732">Signal</keyword>